<dbReference type="InterPro" id="IPR011016">
    <property type="entry name" value="Znf_RING-CH"/>
</dbReference>
<sequence length="1669" mass="185640">MDLNRFAATRERRSTLLPDIMNDPAFATNAPGKRKSLDEPDTCRICRGEGTEEEQLFYPCKCSGSIKFVHQDCLMQWLSHSQKKYCELCKTQFRFTKLYDPNMPQDLPAPVFLKELALQGARSIVTWLRFVLVAFVWLGWLPWSMRAIWRGLFWLADGRWPHSEIYQASQVPPASEDLDRLASQGTSPAQTFASNNLTPSGVAHNMTTTLPQFVSPFSSMLNFSAGEPLLYSILKKLLFGTWATLVTSSEVETAGSNSTNATSSSMRRLRQPSWLSDVSFLNRLTPYSTLNNILIDTFEGQIITLSVVIAFILVFLIREWVVQQQPAINIAEADREAAAQLMADGGVIRHAEQPGQPAREAPHQQNVPEDASAHVPGFNEHQPNETTPPLDQPRQPDATDESSGSPGPQQPSQIEDGSIGPVDEIAGMVWEPGVECGVEETVAPLDSSSNVPWPGLDVFKDLWARGMRNPTEILRIIEQEGRQEELGWVIAAMQRLERVGESSRSSDQTRHKLQENGEEALLDPSALLHVPVDPSNPQPSSSEIAQPSGDKQDENQDEPRGGFTMRFGDRTTNSGVSAESFSPTLSKMESFNSPAFFGSESAGPSRSMRAFDLPPSIMGKENSECSSMLQEEPRPDNRGPSLTTNLLEPSSSSGVSIPAQEALPGDQPEPSAASPQQTPLMEINEAPQSLIDRALNWFWGGVTPRPPRVEEQEDRAGDRDGERVREEHGQENPFGPFGDGHHHHVHGPMNEPGFADGPRPPADPDDVDAVDDADDLEGILELIGMQGPIVGLLQNGVFSALLVSFTVAVGIWLPYLWGKIALVLFTNPIRLFVGVPVALVSLIADITVDTLLGSLGYVVYWGNVLLRSIFALFGRFIPSLAKYSVSNAVTAASLSLIDGSSQRLKGVLGAFFTFHESDLPMFSVLSHQALRIHQDRIATVFNFVITVGKAVLYDIPLLLLQKGGPQKLIRSILPVEPMKLLSAATATIVGVGKSALFFLEKGNWSSLKIGGVEEKVALSLNHELALWDTKDRIIAILVGYVFASVLGMLYLRFSSLFTGPRQEQRAEGAVADVLQQAGGVMKVILIIGIEMIVFPLYCGILLDIALLPLFQSATLTSRITFTLDSPFTSLFVHWFIGTCYMFHFALFVSMCRKIMRSGVLYFIRDPDDPTFHPVRDVLERNVTTQLRKIAFSALVYGALVIVCLGGVVWGLSLTFREVLPIHWSSNEPVLEFPVDLLFYNFVMPLAIRSIRPSDGLHKMYSWWFHKCAHSLRLTHFLFGERRKDEEGRPRYRNWREGVFGRRRSDENQGHGEYFLRDGRFVRAPGSDQVRIPKGGHVFLPVDENNERIDGKEDREDGLHGRSNNMFAHVYVPPMFKTRIAVFIFMIWVFAAVTGVGCTIVPLVVGRRMISSLFPSHIRVNDIYAFSVGIYVMGGTLYALIHCRQVVAFLRQHLQPYLASPRQVFPQTYNMLVRFVSLVYIGGAYALFLPSLFALVTELYILIPLHTYIGGDQAHVIHLVQDWTLGVLYVRMAVRLILWYRGSRPAIALDAILRNGWADPDIKLATRAFLLPATLIALVAIVGPLPIGLLLNTTIFQDSPANVHSEVYRYCFPASLLGVLLLWAAHLCRKQIARWRAGIRDDVYLIGERLHNFGEKRAKDVGVPRRMITP</sequence>
<dbReference type="Gene3D" id="3.30.40.10">
    <property type="entry name" value="Zinc/RING finger domain, C3HC4 (zinc finger)"/>
    <property type="match status" value="1"/>
</dbReference>
<feature type="transmembrane region" description="Helical" evidence="15">
    <location>
        <begin position="1379"/>
        <end position="1402"/>
    </location>
</feature>
<feature type="transmembrane region" description="Helical" evidence="15">
    <location>
        <begin position="854"/>
        <end position="873"/>
    </location>
</feature>
<feature type="transmembrane region" description="Helical" evidence="15">
    <location>
        <begin position="829"/>
        <end position="848"/>
    </location>
</feature>
<dbReference type="Pfam" id="PF12906">
    <property type="entry name" value="RINGv"/>
    <property type="match status" value="1"/>
</dbReference>
<dbReference type="PANTHER" id="PTHR13145">
    <property type="entry name" value="SSM4 PROTEIN"/>
    <property type="match status" value="1"/>
</dbReference>
<evidence type="ECO:0000313" key="19">
    <source>
        <dbReference type="Proteomes" id="UP000242814"/>
    </source>
</evidence>
<keyword evidence="12 15" id="KW-0472">Membrane</keyword>
<dbReference type="Pfam" id="PF23113">
    <property type="entry name" value="MARCHF6_C"/>
    <property type="match status" value="1"/>
</dbReference>
<feature type="transmembrane region" description="Helical" evidence="15">
    <location>
        <begin position="1477"/>
        <end position="1502"/>
    </location>
</feature>
<feature type="transmembrane region" description="Helical" evidence="15">
    <location>
        <begin position="1422"/>
        <end position="1440"/>
    </location>
</feature>
<evidence type="ECO:0000256" key="6">
    <source>
        <dbReference type="ARBA" id="ARBA00022692"/>
    </source>
</evidence>
<evidence type="ECO:0000256" key="10">
    <source>
        <dbReference type="ARBA" id="ARBA00022833"/>
    </source>
</evidence>
<dbReference type="InterPro" id="IPR056521">
    <property type="entry name" value="MARCHF6-like_C"/>
</dbReference>
<accession>A0A1D2JJQ1</accession>
<feature type="domain" description="RING-type" evidence="16">
    <location>
        <begin position="43"/>
        <end position="90"/>
    </location>
</feature>
<dbReference type="SMART" id="SM00744">
    <property type="entry name" value="RINGv"/>
    <property type="match status" value="1"/>
</dbReference>
<feature type="compositionally biased region" description="Polar residues" evidence="14">
    <location>
        <begin position="640"/>
        <end position="655"/>
    </location>
</feature>
<feature type="transmembrane region" description="Helical" evidence="15">
    <location>
        <begin position="1130"/>
        <end position="1148"/>
    </location>
</feature>
<keyword evidence="5" id="KW-0808">Transferase</keyword>
<dbReference type="VEuPathDB" id="FungiDB:PABG_04704"/>
<dbReference type="CDD" id="cd16702">
    <property type="entry name" value="RING_CH-C4HC3_MARCH6"/>
    <property type="match status" value="1"/>
</dbReference>
<dbReference type="GO" id="GO:0061630">
    <property type="term" value="F:ubiquitin protein ligase activity"/>
    <property type="evidence" value="ECO:0007669"/>
    <property type="project" value="UniProtKB-EC"/>
</dbReference>
<evidence type="ECO:0000256" key="14">
    <source>
        <dbReference type="SAM" id="MobiDB-lite"/>
    </source>
</evidence>
<evidence type="ECO:0000256" key="4">
    <source>
        <dbReference type="ARBA" id="ARBA00012483"/>
    </source>
</evidence>
<feature type="region of interest" description="Disordered" evidence="14">
    <location>
        <begin position="528"/>
        <end position="679"/>
    </location>
</feature>
<evidence type="ECO:0000256" key="9">
    <source>
        <dbReference type="ARBA" id="ARBA00022786"/>
    </source>
</evidence>
<dbReference type="GO" id="GO:0036503">
    <property type="term" value="P:ERAD pathway"/>
    <property type="evidence" value="ECO:0007669"/>
    <property type="project" value="TreeGrafter"/>
</dbReference>
<feature type="transmembrane region" description="Helical" evidence="15">
    <location>
        <begin position="1033"/>
        <end position="1051"/>
    </location>
</feature>
<feature type="transmembrane region" description="Helical" evidence="15">
    <location>
        <begin position="1189"/>
        <end position="1212"/>
    </location>
</feature>
<dbReference type="PROSITE" id="PS51292">
    <property type="entry name" value="ZF_RING_CH"/>
    <property type="match status" value="1"/>
</dbReference>
<evidence type="ECO:0000256" key="5">
    <source>
        <dbReference type="ARBA" id="ARBA00022679"/>
    </source>
</evidence>
<feature type="compositionally biased region" description="Low complexity" evidence="14">
    <location>
        <begin position="402"/>
        <end position="413"/>
    </location>
</feature>
<dbReference type="PROSITE" id="PS50089">
    <property type="entry name" value="ZF_RING_2"/>
    <property type="match status" value="1"/>
</dbReference>
<evidence type="ECO:0000256" key="15">
    <source>
        <dbReference type="SAM" id="Phobius"/>
    </source>
</evidence>
<dbReference type="FunFam" id="3.30.40.10:FF:000287">
    <property type="entry name" value="RING finger membrane protein"/>
    <property type="match status" value="1"/>
</dbReference>
<feature type="region of interest" description="Disordered" evidence="14">
    <location>
        <begin position="352"/>
        <end position="420"/>
    </location>
</feature>
<feature type="compositionally biased region" description="Polar residues" evidence="14">
    <location>
        <begin position="570"/>
        <end position="593"/>
    </location>
</feature>
<gene>
    <name evidence="18" type="ORF">ACO22_02099</name>
</gene>
<evidence type="ECO:0000256" key="1">
    <source>
        <dbReference type="ARBA" id="ARBA00000900"/>
    </source>
</evidence>
<dbReference type="SUPFAM" id="SSF57850">
    <property type="entry name" value="RING/U-box"/>
    <property type="match status" value="1"/>
</dbReference>
<comment type="caution">
    <text evidence="18">The sequence shown here is derived from an EMBL/GenBank/DDBJ whole genome shotgun (WGS) entry which is preliminary data.</text>
</comment>
<keyword evidence="8 13" id="KW-0863">Zinc-finger</keyword>
<feature type="transmembrane region" description="Helical" evidence="15">
    <location>
        <begin position="1563"/>
        <end position="1586"/>
    </location>
</feature>
<dbReference type="PANTHER" id="PTHR13145:SF0">
    <property type="entry name" value="E3 UBIQUITIN-PROTEIN LIGASE MARCHF6"/>
    <property type="match status" value="1"/>
</dbReference>
<dbReference type="EC" id="2.3.2.27" evidence="4"/>
<dbReference type="InterPro" id="IPR013083">
    <property type="entry name" value="Znf_RING/FYVE/PHD"/>
</dbReference>
<comment type="catalytic activity">
    <reaction evidence="1">
        <text>S-ubiquitinyl-[E2 ubiquitin-conjugating enzyme]-L-cysteine + [acceptor protein]-L-lysine = [E2 ubiquitin-conjugating enzyme]-L-cysteine + N(6)-ubiquitinyl-[acceptor protein]-L-lysine.</text>
        <dbReference type="EC" id="2.3.2.27"/>
    </reaction>
</comment>
<feature type="region of interest" description="Disordered" evidence="14">
    <location>
        <begin position="703"/>
        <end position="765"/>
    </location>
</feature>
<organism evidence="18 19">
    <name type="scientific">Paracoccidioides brasiliensis</name>
    <dbReference type="NCBI Taxonomy" id="121759"/>
    <lineage>
        <taxon>Eukaryota</taxon>
        <taxon>Fungi</taxon>
        <taxon>Dikarya</taxon>
        <taxon>Ascomycota</taxon>
        <taxon>Pezizomycotina</taxon>
        <taxon>Eurotiomycetes</taxon>
        <taxon>Eurotiomycetidae</taxon>
        <taxon>Onygenales</taxon>
        <taxon>Ajellomycetaceae</taxon>
        <taxon>Paracoccidioides</taxon>
    </lineage>
</organism>
<dbReference type="EMBL" id="LZYO01000060">
    <property type="protein sequence ID" value="ODH38937.1"/>
    <property type="molecule type" value="Genomic_DNA"/>
</dbReference>
<evidence type="ECO:0000256" key="13">
    <source>
        <dbReference type="PROSITE-ProRule" id="PRU00175"/>
    </source>
</evidence>
<evidence type="ECO:0000256" key="11">
    <source>
        <dbReference type="ARBA" id="ARBA00022989"/>
    </source>
</evidence>
<evidence type="ECO:0000313" key="18">
    <source>
        <dbReference type="EMBL" id="ODH38937.1"/>
    </source>
</evidence>
<keyword evidence="11 15" id="KW-1133">Transmembrane helix</keyword>
<feature type="transmembrane region" description="Helical" evidence="15">
    <location>
        <begin position="1232"/>
        <end position="1250"/>
    </location>
</feature>
<dbReference type="VEuPathDB" id="FungiDB:PADG_05329"/>
<keyword evidence="10" id="KW-0862">Zinc</keyword>
<evidence type="ECO:0000256" key="2">
    <source>
        <dbReference type="ARBA" id="ARBA00004141"/>
    </source>
</evidence>
<protein>
    <recommendedName>
        <fullName evidence="4">RING-type E3 ubiquitin transferase</fullName>
        <ecNumber evidence="4">2.3.2.27</ecNumber>
    </recommendedName>
</protein>
<dbReference type="Pfam" id="PF25417">
    <property type="entry name" value="DUF7889"/>
    <property type="match status" value="1"/>
</dbReference>
<evidence type="ECO:0000259" key="16">
    <source>
        <dbReference type="PROSITE" id="PS50089"/>
    </source>
</evidence>
<dbReference type="GO" id="GO:0008270">
    <property type="term" value="F:zinc ion binding"/>
    <property type="evidence" value="ECO:0007669"/>
    <property type="project" value="UniProtKB-KW"/>
</dbReference>
<comment type="pathway">
    <text evidence="3">Protein modification; protein ubiquitination.</text>
</comment>
<name>A0A1D2JJQ1_PARBR</name>
<feature type="transmembrane region" description="Helical" evidence="15">
    <location>
        <begin position="1522"/>
        <end position="1542"/>
    </location>
</feature>
<dbReference type="GO" id="GO:0005789">
    <property type="term" value="C:endoplasmic reticulum membrane"/>
    <property type="evidence" value="ECO:0007669"/>
    <property type="project" value="TreeGrafter"/>
</dbReference>
<feature type="compositionally biased region" description="Basic and acidic residues" evidence="14">
    <location>
        <begin position="707"/>
        <end position="730"/>
    </location>
</feature>
<comment type="subcellular location">
    <subcellularLocation>
        <location evidence="2">Membrane</location>
        <topology evidence="2">Multi-pass membrane protein</topology>
    </subcellularLocation>
</comment>
<feature type="transmembrane region" description="Helical" evidence="15">
    <location>
        <begin position="1606"/>
        <end position="1627"/>
    </location>
</feature>
<reference evidence="18 19" key="1">
    <citation type="submission" date="2016-06" db="EMBL/GenBank/DDBJ databases">
        <authorList>
            <person name="Kjaerup R.B."/>
            <person name="Dalgaard T.S."/>
            <person name="Juul-Madsen H.R."/>
        </authorList>
    </citation>
    <scope>NUCLEOTIDE SEQUENCE [LARGE SCALE GENOMIC DNA]</scope>
    <source>
        <strain evidence="18 19">Pb300</strain>
    </source>
</reference>
<evidence type="ECO:0000256" key="7">
    <source>
        <dbReference type="ARBA" id="ARBA00022723"/>
    </source>
</evidence>
<dbReference type="Proteomes" id="UP000242814">
    <property type="component" value="Unassembled WGS sequence"/>
</dbReference>
<dbReference type="InterPro" id="IPR057211">
    <property type="entry name" value="DUF7889"/>
</dbReference>
<feature type="transmembrane region" description="Helical" evidence="15">
    <location>
        <begin position="796"/>
        <end position="817"/>
    </location>
</feature>
<feature type="domain" description="RING-CH-type" evidence="17">
    <location>
        <begin position="35"/>
        <end position="96"/>
    </location>
</feature>
<keyword evidence="7" id="KW-0479">Metal-binding</keyword>
<evidence type="ECO:0000256" key="12">
    <source>
        <dbReference type="ARBA" id="ARBA00023136"/>
    </source>
</evidence>
<feature type="compositionally biased region" description="Basic and acidic residues" evidence="14">
    <location>
        <begin position="550"/>
        <end position="560"/>
    </location>
</feature>
<feature type="transmembrane region" description="Helical" evidence="15">
    <location>
        <begin position="1083"/>
        <end position="1110"/>
    </location>
</feature>
<evidence type="ECO:0000256" key="3">
    <source>
        <dbReference type="ARBA" id="ARBA00004906"/>
    </source>
</evidence>
<feature type="transmembrane region" description="Helical" evidence="15">
    <location>
        <begin position="124"/>
        <end position="143"/>
    </location>
</feature>
<keyword evidence="9" id="KW-0833">Ubl conjugation pathway</keyword>
<evidence type="ECO:0000256" key="8">
    <source>
        <dbReference type="ARBA" id="ARBA00022771"/>
    </source>
</evidence>
<evidence type="ECO:0000259" key="17">
    <source>
        <dbReference type="PROSITE" id="PS51292"/>
    </source>
</evidence>
<proteinExistence type="predicted"/>
<keyword evidence="6 15" id="KW-0812">Transmembrane</keyword>
<dbReference type="InterPro" id="IPR001841">
    <property type="entry name" value="Znf_RING"/>
</dbReference>